<comment type="function">
    <text evidence="3">Lytic transglycosylase with a strong preference for naked glycan strands that lack stem peptides.</text>
</comment>
<keyword evidence="3" id="KW-1003">Cell membrane</keyword>
<dbReference type="SUPFAM" id="SSF50685">
    <property type="entry name" value="Barwin-like endoglucanases"/>
    <property type="match status" value="1"/>
</dbReference>
<comment type="similarity">
    <text evidence="3 4">Belongs to the RlpA family.</text>
</comment>
<dbReference type="HAMAP" id="MF_02071">
    <property type="entry name" value="RlpA"/>
    <property type="match status" value="1"/>
</dbReference>
<dbReference type="AlphaFoldDB" id="A0A8J2Z0F2"/>
<reference evidence="7" key="1">
    <citation type="journal article" date="2014" name="Int. J. Syst. Evol. Microbiol.">
        <title>Complete genome sequence of Corynebacterium casei LMG S-19264T (=DSM 44701T), isolated from a smear-ripened cheese.</title>
        <authorList>
            <consortium name="US DOE Joint Genome Institute (JGI-PGF)"/>
            <person name="Walter F."/>
            <person name="Albersmeier A."/>
            <person name="Kalinowski J."/>
            <person name="Ruckert C."/>
        </authorList>
    </citation>
    <scope>NUCLEOTIDE SEQUENCE</scope>
    <source>
        <strain evidence="7">CGMCC 1.15725</strain>
    </source>
</reference>
<dbReference type="Pfam" id="PF03330">
    <property type="entry name" value="DPBB_1"/>
    <property type="match status" value="1"/>
</dbReference>
<proteinExistence type="inferred from homology"/>
<evidence type="ECO:0000256" key="4">
    <source>
        <dbReference type="RuleBase" id="RU003495"/>
    </source>
</evidence>
<feature type="chain" id="PRO_5035349745" description="Endolytic peptidoglycan transglycosylase RlpA" evidence="5">
    <location>
        <begin position="22"/>
        <end position="142"/>
    </location>
</feature>
<keyword evidence="3" id="KW-0449">Lipoprotein</keyword>
<keyword evidence="5" id="KW-0732">Signal</keyword>
<evidence type="ECO:0000313" key="8">
    <source>
        <dbReference type="Proteomes" id="UP000646365"/>
    </source>
</evidence>
<keyword evidence="3" id="KW-0472">Membrane</keyword>
<dbReference type="PROSITE" id="PS51257">
    <property type="entry name" value="PROKAR_LIPOPROTEIN"/>
    <property type="match status" value="1"/>
</dbReference>
<dbReference type="RefSeq" id="WP_189051113.1">
    <property type="nucleotide sequence ID" value="NZ_BMJQ01000016.1"/>
</dbReference>
<comment type="caution">
    <text evidence="7">The sequence shown here is derived from an EMBL/GenBank/DDBJ whole genome shotgun (WGS) entry which is preliminary data.</text>
</comment>
<dbReference type="Proteomes" id="UP000646365">
    <property type="component" value="Unassembled WGS sequence"/>
</dbReference>
<protein>
    <recommendedName>
        <fullName evidence="3">Endolytic peptidoglycan transglycosylase RlpA</fullName>
        <ecNumber evidence="3">4.2.2.-</ecNumber>
    </recommendedName>
</protein>
<sequence>MARARDILPLLSALAFLSACSTFGPVGGEKPVFSQVGLASWYGRHHQGHRTASGERFDMRELTAAHRTLAFDTVVRVTRLDTGRTVTVRINDRGPFERGRVIDLSAAAARTLGIAEEGEAEVRIEEFPSDQPRGAGQEVAAE</sequence>
<dbReference type="EC" id="4.2.2.-" evidence="3"/>
<evidence type="ECO:0000256" key="5">
    <source>
        <dbReference type="SAM" id="SignalP"/>
    </source>
</evidence>
<dbReference type="CDD" id="cd22268">
    <property type="entry name" value="DPBB_RlpA-like"/>
    <property type="match status" value="1"/>
</dbReference>
<dbReference type="GO" id="GO:0071555">
    <property type="term" value="P:cell wall organization"/>
    <property type="evidence" value="ECO:0007669"/>
    <property type="project" value="UniProtKB-KW"/>
</dbReference>
<feature type="domain" description="RlpA-like protein double-psi beta-barrel" evidence="6">
    <location>
        <begin position="35"/>
        <end position="124"/>
    </location>
</feature>
<dbReference type="InterPro" id="IPR009009">
    <property type="entry name" value="RlpA-like_DPBB"/>
</dbReference>
<keyword evidence="8" id="KW-1185">Reference proteome</keyword>
<evidence type="ECO:0000256" key="3">
    <source>
        <dbReference type="HAMAP-Rule" id="MF_02071"/>
    </source>
</evidence>
<evidence type="ECO:0000313" key="7">
    <source>
        <dbReference type="EMBL" id="GGF39410.1"/>
    </source>
</evidence>
<gene>
    <name evidence="3" type="primary">rlpA</name>
    <name evidence="7" type="ORF">GCM10011611_52270</name>
</gene>
<dbReference type="GO" id="GO:0005886">
    <property type="term" value="C:plasma membrane"/>
    <property type="evidence" value="ECO:0007669"/>
    <property type="project" value="UniProtKB-SubCell"/>
</dbReference>
<name>A0A8J2Z0F2_9PROT</name>
<dbReference type="Gene3D" id="2.40.40.10">
    <property type="entry name" value="RlpA-like domain"/>
    <property type="match status" value="1"/>
</dbReference>
<comment type="subcellular location">
    <subcellularLocation>
        <location evidence="3">Cell membrane</location>
        <topology evidence="3">Lipid-anchor</topology>
    </subcellularLocation>
</comment>
<dbReference type="InterPro" id="IPR036908">
    <property type="entry name" value="RlpA-like_sf"/>
</dbReference>
<dbReference type="NCBIfam" id="TIGR00413">
    <property type="entry name" value="rlpA"/>
    <property type="match status" value="1"/>
</dbReference>
<accession>A0A8J2Z0F2</accession>
<evidence type="ECO:0000256" key="1">
    <source>
        <dbReference type="ARBA" id="ARBA00023239"/>
    </source>
</evidence>
<reference evidence="7" key="2">
    <citation type="submission" date="2020-09" db="EMBL/GenBank/DDBJ databases">
        <authorList>
            <person name="Sun Q."/>
            <person name="Zhou Y."/>
        </authorList>
    </citation>
    <scope>NUCLEOTIDE SEQUENCE</scope>
    <source>
        <strain evidence="7">CGMCC 1.15725</strain>
    </source>
</reference>
<evidence type="ECO:0000259" key="6">
    <source>
        <dbReference type="Pfam" id="PF03330"/>
    </source>
</evidence>
<dbReference type="InterPro" id="IPR034718">
    <property type="entry name" value="RlpA"/>
</dbReference>
<dbReference type="GO" id="GO:0008932">
    <property type="term" value="F:lytic endotransglycosylase activity"/>
    <property type="evidence" value="ECO:0007669"/>
    <property type="project" value="UniProtKB-UniRule"/>
</dbReference>
<keyword evidence="2 3" id="KW-0961">Cell wall biogenesis/degradation</keyword>
<dbReference type="EMBL" id="BMJQ01000016">
    <property type="protein sequence ID" value="GGF39410.1"/>
    <property type="molecule type" value="Genomic_DNA"/>
</dbReference>
<organism evidence="7 8">
    <name type="scientific">Aliidongia dinghuensis</name>
    <dbReference type="NCBI Taxonomy" id="1867774"/>
    <lineage>
        <taxon>Bacteria</taxon>
        <taxon>Pseudomonadati</taxon>
        <taxon>Pseudomonadota</taxon>
        <taxon>Alphaproteobacteria</taxon>
        <taxon>Rhodospirillales</taxon>
        <taxon>Dongiaceae</taxon>
        <taxon>Aliidongia</taxon>
    </lineage>
</organism>
<dbReference type="PANTHER" id="PTHR34183:SF1">
    <property type="entry name" value="ENDOLYTIC PEPTIDOGLYCAN TRANSGLYCOSYLASE RLPA"/>
    <property type="match status" value="1"/>
</dbReference>
<keyword evidence="1 3" id="KW-0456">Lyase</keyword>
<evidence type="ECO:0000256" key="2">
    <source>
        <dbReference type="ARBA" id="ARBA00023316"/>
    </source>
</evidence>
<dbReference type="PANTHER" id="PTHR34183">
    <property type="entry name" value="ENDOLYTIC PEPTIDOGLYCAN TRANSGLYCOSYLASE RLPA"/>
    <property type="match status" value="1"/>
</dbReference>
<dbReference type="InterPro" id="IPR012997">
    <property type="entry name" value="RplA"/>
</dbReference>
<feature type="signal peptide" evidence="5">
    <location>
        <begin position="1"/>
        <end position="21"/>
    </location>
</feature>
<keyword evidence="3" id="KW-0564">Palmitate</keyword>
<dbReference type="GO" id="GO:0000270">
    <property type="term" value="P:peptidoglycan metabolic process"/>
    <property type="evidence" value="ECO:0007669"/>
    <property type="project" value="UniProtKB-UniRule"/>
</dbReference>